<dbReference type="EMBL" id="SOAX01000001">
    <property type="protein sequence ID" value="TDT44545.1"/>
    <property type="molecule type" value="Genomic_DNA"/>
</dbReference>
<sequence length="251" mass="27990">MSNISNPAGFGALIIGDEMLSGKRSDRHMAELIKYLEARGLELDWSCYVGDQPERLTRTLAGTMAQNDVVFSFGGIGGTPDDRTRQCAAAAAGLEIEEHPAGLELIRSQFGDDLTPERRRMIQFPAGASLIPNPVNQVPGFTLGHHHFVPGFPNMAWPMVEWVLDHHYGHLNAIGERKERTITVHGLRESHAIPMMEALMADYPEVRLSCLPRWCPPDYELEFGVRGPNDQVDEVLSQLKAQLDKAGHRWE</sequence>
<gene>
    <name evidence="2" type="ORF">DES49_0655</name>
</gene>
<dbReference type="CDD" id="cd00885">
    <property type="entry name" value="cinA"/>
    <property type="match status" value="1"/>
</dbReference>
<keyword evidence="3" id="KW-1185">Reference proteome</keyword>
<dbReference type="AlphaFoldDB" id="A0A4R7K1T9"/>
<dbReference type="SUPFAM" id="SSF53218">
    <property type="entry name" value="Molybdenum cofactor biosynthesis proteins"/>
    <property type="match status" value="1"/>
</dbReference>
<dbReference type="RefSeq" id="WP_133734917.1">
    <property type="nucleotide sequence ID" value="NZ_SOAX01000001.1"/>
</dbReference>
<evidence type="ECO:0000259" key="1">
    <source>
        <dbReference type="SMART" id="SM00852"/>
    </source>
</evidence>
<proteinExistence type="predicted"/>
<dbReference type="Proteomes" id="UP000295830">
    <property type="component" value="Unassembled WGS sequence"/>
</dbReference>
<protein>
    <submittedName>
        <fullName evidence="2">Molybdopterin-biosynthesis enzyme MoeA-like protein</fullName>
    </submittedName>
</protein>
<reference evidence="2 3" key="1">
    <citation type="submission" date="2019-03" db="EMBL/GenBank/DDBJ databases">
        <title>Genomic Encyclopedia of Type Strains, Phase IV (KMG-IV): sequencing the most valuable type-strain genomes for metagenomic binning, comparative biology and taxonomic classification.</title>
        <authorList>
            <person name="Goeker M."/>
        </authorList>
    </citation>
    <scope>NUCLEOTIDE SEQUENCE [LARGE SCALE GENOMIC DNA]</scope>
    <source>
        <strain evidence="2 3">DSM 15505</strain>
    </source>
</reference>
<dbReference type="Gene3D" id="3.40.980.10">
    <property type="entry name" value="MoaB/Mog-like domain"/>
    <property type="match status" value="1"/>
</dbReference>
<dbReference type="InterPro" id="IPR036425">
    <property type="entry name" value="MoaB/Mog-like_dom_sf"/>
</dbReference>
<dbReference type="Pfam" id="PF00994">
    <property type="entry name" value="MoCF_biosynth"/>
    <property type="match status" value="1"/>
</dbReference>
<feature type="domain" description="MoaB/Mog" evidence="1">
    <location>
        <begin position="11"/>
        <end position="171"/>
    </location>
</feature>
<evidence type="ECO:0000313" key="3">
    <source>
        <dbReference type="Proteomes" id="UP000295830"/>
    </source>
</evidence>
<dbReference type="InterPro" id="IPR001453">
    <property type="entry name" value="MoaB/Mog_dom"/>
</dbReference>
<organism evidence="2 3">
    <name type="scientific">Halospina denitrificans</name>
    <dbReference type="NCBI Taxonomy" id="332522"/>
    <lineage>
        <taxon>Bacteria</taxon>
        <taxon>Pseudomonadati</taxon>
        <taxon>Pseudomonadota</taxon>
        <taxon>Gammaproteobacteria</taxon>
        <taxon>Halospina</taxon>
    </lineage>
</organism>
<dbReference type="PANTHER" id="PTHR13939:SF0">
    <property type="entry name" value="NMN AMIDOHYDROLASE-LIKE PROTEIN YFAY"/>
    <property type="match status" value="1"/>
</dbReference>
<accession>A0A4R7K1T9</accession>
<name>A0A4R7K1T9_9GAMM</name>
<dbReference type="OrthoDB" id="9801454at2"/>
<evidence type="ECO:0000313" key="2">
    <source>
        <dbReference type="EMBL" id="TDT44545.1"/>
    </source>
</evidence>
<dbReference type="SMART" id="SM00852">
    <property type="entry name" value="MoCF_biosynth"/>
    <property type="match status" value="1"/>
</dbReference>
<dbReference type="PANTHER" id="PTHR13939">
    <property type="entry name" value="NICOTINAMIDE-NUCLEOTIDE AMIDOHYDROLASE PNCC"/>
    <property type="match status" value="1"/>
</dbReference>
<comment type="caution">
    <text evidence="2">The sequence shown here is derived from an EMBL/GenBank/DDBJ whole genome shotgun (WGS) entry which is preliminary data.</text>
</comment>
<dbReference type="InterPro" id="IPR050101">
    <property type="entry name" value="CinA"/>
</dbReference>